<dbReference type="RefSeq" id="XP_068359766.1">
    <property type="nucleotide sequence ID" value="XM_068504224.1"/>
</dbReference>
<dbReference type="AlphaFoldDB" id="A0A1J4KAD7"/>
<dbReference type="VEuPathDB" id="TrichDB:TRFO_25233"/>
<reference evidence="1" key="1">
    <citation type="submission" date="2016-10" db="EMBL/GenBank/DDBJ databases">
        <authorList>
            <person name="Benchimol M."/>
            <person name="Almeida L.G."/>
            <person name="Vasconcelos A.T."/>
            <person name="Perreira-Neves A."/>
            <person name="Rosa I.A."/>
            <person name="Tasca T."/>
            <person name="Bogo M.R."/>
            <person name="de Souza W."/>
        </authorList>
    </citation>
    <scope>NUCLEOTIDE SEQUENCE [LARGE SCALE GENOMIC DNA]</scope>
    <source>
        <strain evidence="1">K</strain>
    </source>
</reference>
<gene>
    <name evidence="1" type="ORF">TRFO_25233</name>
</gene>
<dbReference type="Proteomes" id="UP000179807">
    <property type="component" value="Unassembled WGS sequence"/>
</dbReference>
<proteinExistence type="predicted"/>
<organism evidence="1 2">
    <name type="scientific">Tritrichomonas foetus</name>
    <dbReference type="NCBI Taxonomy" id="1144522"/>
    <lineage>
        <taxon>Eukaryota</taxon>
        <taxon>Metamonada</taxon>
        <taxon>Parabasalia</taxon>
        <taxon>Tritrichomonadida</taxon>
        <taxon>Tritrichomonadidae</taxon>
        <taxon>Tritrichomonas</taxon>
    </lineage>
</organism>
<keyword evidence="2" id="KW-1185">Reference proteome</keyword>
<evidence type="ECO:0000313" key="1">
    <source>
        <dbReference type="EMBL" id="OHT06630.1"/>
    </source>
</evidence>
<dbReference type="GeneID" id="94838928"/>
<dbReference type="EMBL" id="MLAK01000719">
    <property type="protein sequence ID" value="OHT06630.1"/>
    <property type="molecule type" value="Genomic_DNA"/>
</dbReference>
<accession>A0A1J4KAD7</accession>
<protein>
    <submittedName>
        <fullName evidence="1">Uncharacterized protein</fullName>
    </submittedName>
</protein>
<sequence>MSLLLRAAISSNIMVLTARTINDPFKMTFSKSNLAVPKEKFPVYCDRLSMRLSRMKTGVNSIYDIFQTHFSQTLESLKSQDAFNDNKPKFAMAFLYQKDTKEMEFKCHIFRPMTDKPAIRAQDVHTTITLDFDDDWFVIDTVDATGKVIKEDLELNNNPNEEKIVRAMSNLLKSVLAGGNDAPQDLIETIQAMMTSQRNEL</sequence>
<evidence type="ECO:0000313" key="2">
    <source>
        <dbReference type="Proteomes" id="UP000179807"/>
    </source>
</evidence>
<name>A0A1J4KAD7_9EUKA</name>
<comment type="caution">
    <text evidence="1">The sequence shown here is derived from an EMBL/GenBank/DDBJ whole genome shotgun (WGS) entry which is preliminary data.</text>
</comment>